<keyword evidence="1" id="KW-0812">Transmembrane</keyword>
<evidence type="ECO:0000313" key="2">
    <source>
        <dbReference type="EMBL" id="RRK09929.1"/>
    </source>
</evidence>
<proteinExistence type="predicted"/>
<dbReference type="EMBL" id="QWZQ01000035">
    <property type="protein sequence ID" value="RRK09929.1"/>
    <property type="molecule type" value="Genomic_DNA"/>
</dbReference>
<evidence type="ECO:0000313" key="3">
    <source>
        <dbReference type="Proteomes" id="UP000283633"/>
    </source>
</evidence>
<feature type="transmembrane region" description="Helical" evidence="1">
    <location>
        <begin position="203"/>
        <end position="221"/>
    </location>
</feature>
<dbReference type="PANTHER" id="PTHR37314:SF4">
    <property type="entry name" value="UPF0700 TRANSMEMBRANE PROTEIN YOAK"/>
    <property type="match status" value="1"/>
</dbReference>
<dbReference type="Pfam" id="PF06912">
    <property type="entry name" value="DUF1275"/>
    <property type="match status" value="1"/>
</dbReference>
<feature type="transmembrane region" description="Helical" evidence="1">
    <location>
        <begin position="61"/>
        <end position="82"/>
    </location>
</feature>
<sequence>MQRYQNRHLFQLREIGLGLTFIGGFIDAYTFVQRGGVLAAGQTGNLVFLSVDIAQHNLPGAVTKLCTVLAFIVGVAFVGILNHHLGAHSHYWRLPIMVAEFVVCLFVGALPKTTNNILIVPLLALVMAMQTTAFSHISGHGYANVFTTGNLKKATIALTDFGMTRNQDSLKTALVYWELVLCFAGGAIISALLQIWWTTRTIWLVNGLLLIVGSYYAWLLTKRVDDD</sequence>
<feature type="transmembrane region" description="Helical" evidence="1">
    <location>
        <begin position="94"/>
        <end position="111"/>
    </location>
</feature>
<protein>
    <submittedName>
        <fullName evidence="2">DUF1275 domain-containing protein</fullName>
    </submittedName>
</protein>
<name>A0A3R8KKP4_9LACO</name>
<dbReference type="PANTHER" id="PTHR37314">
    <property type="entry name" value="SLR0142 PROTEIN"/>
    <property type="match status" value="1"/>
</dbReference>
<evidence type="ECO:0000256" key="1">
    <source>
        <dbReference type="SAM" id="Phobius"/>
    </source>
</evidence>
<keyword evidence="1" id="KW-0472">Membrane</keyword>
<feature type="transmembrane region" description="Helical" evidence="1">
    <location>
        <begin position="117"/>
        <end position="137"/>
    </location>
</feature>
<accession>A0A3R8KKP4</accession>
<reference evidence="2 3" key="1">
    <citation type="submission" date="2018-08" db="EMBL/GenBank/DDBJ databases">
        <title>Genome Lactobacillus garii FI11369.</title>
        <authorList>
            <person name="Diaz M."/>
            <person name="Narbad A."/>
        </authorList>
    </citation>
    <scope>NUCLEOTIDE SEQUENCE [LARGE SCALE GENOMIC DNA]</scope>
    <source>
        <strain evidence="2 3">FI11369</strain>
    </source>
</reference>
<keyword evidence="3" id="KW-1185">Reference proteome</keyword>
<dbReference type="InterPro" id="IPR010699">
    <property type="entry name" value="DUF1275"/>
</dbReference>
<gene>
    <name evidence="2" type="ORF">D1831_10105</name>
</gene>
<feature type="transmembrane region" description="Helical" evidence="1">
    <location>
        <begin position="173"/>
        <end position="197"/>
    </location>
</feature>
<dbReference type="RefSeq" id="WP_125072814.1">
    <property type="nucleotide sequence ID" value="NZ_QWZQ01000035.1"/>
</dbReference>
<keyword evidence="1" id="KW-1133">Transmembrane helix</keyword>
<dbReference type="Proteomes" id="UP000283633">
    <property type="component" value="Unassembled WGS sequence"/>
</dbReference>
<comment type="caution">
    <text evidence="2">The sequence shown here is derived from an EMBL/GenBank/DDBJ whole genome shotgun (WGS) entry which is preliminary data.</text>
</comment>
<organism evidence="2 3">
    <name type="scientific">Lactiplantibacillus garii</name>
    <dbReference type="NCBI Taxonomy" id="2306423"/>
    <lineage>
        <taxon>Bacteria</taxon>
        <taxon>Bacillati</taxon>
        <taxon>Bacillota</taxon>
        <taxon>Bacilli</taxon>
        <taxon>Lactobacillales</taxon>
        <taxon>Lactobacillaceae</taxon>
        <taxon>Lactiplantibacillus</taxon>
    </lineage>
</organism>
<dbReference type="AlphaFoldDB" id="A0A3R8KKP4"/>
<dbReference type="OrthoDB" id="7057004at2"/>